<dbReference type="InterPro" id="IPR032710">
    <property type="entry name" value="NTF2-like_dom_sf"/>
</dbReference>
<reference evidence="2 3" key="1">
    <citation type="submission" date="2022-03" db="EMBL/GenBank/DDBJ databases">
        <title>Streptomyces yunnanensis P86,complete genome.</title>
        <authorList>
            <person name="Chen S."/>
            <person name="Zhang Q."/>
        </authorList>
    </citation>
    <scope>NUCLEOTIDE SEQUENCE [LARGE SCALE GENOMIC DNA]</scope>
    <source>
        <strain evidence="2 3">P86</strain>
    </source>
</reference>
<organism evidence="2 3">
    <name type="scientific">Streptomyces yunnanensis</name>
    <dbReference type="NCBI Taxonomy" id="156453"/>
    <lineage>
        <taxon>Bacteria</taxon>
        <taxon>Bacillati</taxon>
        <taxon>Actinomycetota</taxon>
        <taxon>Actinomycetes</taxon>
        <taxon>Kitasatosporales</taxon>
        <taxon>Streptomycetaceae</taxon>
        <taxon>Streptomyces</taxon>
    </lineage>
</organism>
<dbReference type="SUPFAM" id="SSF54427">
    <property type="entry name" value="NTF2-like"/>
    <property type="match status" value="1"/>
</dbReference>
<name>A0ABY8A846_9ACTN</name>
<keyword evidence="3" id="KW-1185">Reference proteome</keyword>
<dbReference type="RefSeq" id="WP_039633919.1">
    <property type="nucleotide sequence ID" value="NZ_CP095749.1"/>
</dbReference>
<feature type="domain" description="SnoaL-like" evidence="1">
    <location>
        <begin position="9"/>
        <end position="126"/>
    </location>
</feature>
<dbReference type="EMBL" id="CP095749">
    <property type="protein sequence ID" value="WEB41038.1"/>
    <property type="molecule type" value="Genomic_DNA"/>
</dbReference>
<evidence type="ECO:0000313" key="2">
    <source>
        <dbReference type="EMBL" id="WEB41038.1"/>
    </source>
</evidence>
<dbReference type="InterPro" id="IPR037401">
    <property type="entry name" value="SnoaL-like"/>
</dbReference>
<evidence type="ECO:0000259" key="1">
    <source>
        <dbReference type="Pfam" id="PF13577"/>
    </source>
</evidence>
<evidence type="ECO:0000313" key="3">
    <source>
        <dbReference type="Proteomes" id="UP001218629"/>
    </source>
</evidence>
<protein>
    <submittedName>
        <fullName evidence="2">Nuclear transport factor 2 family protein</fullName>
    </submittedName>
</protein>
<gene>
    <name evidence="2" type="ORF">MOV08_18285</name>
</gene>
<dbReference type="Proteomes" id="UP001218629">
    <property type="component" value="Chromosome"/>
</dbReference>
<proteinExistence type="predicted"/>
<sequence length="139" mass="14892">MTAAAFTPEDRAAVTELLALHGHLFDDGELHRLDELFTPDVRYDVTVFGQGVLHGPAQILAAALALAERNPVGHHVTNIVVTPVTDDQVRVRSKGLGVGADGSCSSVTYEDVVVRTPGGWRIAHRTVLPRRAPLGGRAR</sequence>
<accession>A0ABY8A846</accession>
<dbReference type="Gene3D" id="3.10.450.50">
    <property type="match status" value="1"/>
</dbReference>
<dbReference type="Pfam" id="PF13577">
    <property type="entry name" value="SnoaL_4"/>
    <property type="match status" value="1"/>
</dbReference>